<dbReference type="InterPro" id="IPR011335">
    <property type="entry name" value="Restrct_endonuc-II-like"/>
</dbReference>
<keyword evidence="2" id="KW-0540">Nuclease</keyword>
<evidence type="ECO:0000259" key="1">
    <source>
        <dbReference type="Pfam" id="PF05685"/>
    </source>
</evidence>
<dbReference type="CDD" id="cd06260">
    <property type="entry name" value="DUF820-like"/>
    <property type="match status" value="1"/>
</dbReference>
<keyword evidence="3" id="KW-1185">Reference proteome</keyword>
<feature type="domain" description="Putative restriction endonuclease" evidence="1">
    <location>
        <begin position="11"/>
        <end position="175"/>
    </location>
</feature>
<sequence>MSLAKSASLTLEEFLKLPETKPASIYIDGEIIQKPMPKARHSRLQAKLINGINEVTEKRQIAYAFPELRCTFGRGSIVLDVAVIRWQQIQFDDDGEPIIDDMLIAPNWTIEILSPEQSSNRVISNILHCLKYGCELGWLIDRDDRSIIVFQPHQQPEFCHKSDKLIVLDGVDLELTGEEIFSWLKMKEQY</sequence>
<dbReference type="GO" id="GO:0004519">
    <property type="term" value="F:endonuclease activity"/>
    <property type="evidence" value="ECO:0007669"/>
    <property type="project" value="UniProtKB-KW"/>
</dbReference>
<proteinExistence type="predicted"/>
<dbReference type="EMBL" id="JACJTU010000051">
    <property type="protein sequence ID" value="MBD2738476.1"/>
    <property type="molecule type" value="Genomic_DNA"/>
</dbReference>
<name>A0ABR8KI42_9NOSO</name>
<evidence type="ECO:0000313" key="2">
    <source>
        <dbReference type="EMBL" id="MBD2738476.1"/>
    </source>
</evidence>
<dbReference type="Gene3D" id="3.90.1570.10">
    <property type="entry name" value="tt1808, chain A"/>
    <property type="match status" value="1"/>
</dbReference>
<keyword evidence="2" id="KW-0255">Endonuclease</keyword>
<protein>
    <submittedName>
        <fullName evidence="2">Uma2 family endonuclease</fullName>
    </submittedName>
</protein>
<reference evidence="2 3" key="1">
    <citation type="journal article" date="2020" name="ISME J.">
        <title>Comparative genomics reveals insights into cyanobacterial evolution and habitat adaptation.</title>
        <authorList>
            <person name="Chen M.Y."/>
            <person name="Teng W.K."/>
            <person name="Zhao L."/>
            <person name="Hu C.X."/>
            <person name="Zhou Y.K."/>
            <person name="Han B.P."/>
            <person name="Song L.R."/>
            <person name="Shu W.S."/>
        </authorList>
    </citation>
    <scope>NUCLEOTIDE SEQUENCE [LARGE SCALE GENOMIC DNA]</scope>
    <source>
        <strain evidence="2 3">FACHB-159</strain>
    </source>
</reference>
<keyword evidence="2" id="KW-0378">Hydrolase</keyword>
<dbReference type="PANTHER" id="PTHR34107">
    <property type="entry name" value="SLL0198 PROTEIN-RELATED"/>
    <property type="match status" value="1"/>
</dbReference>
<dbReference type="PANTHER" id="PTHR34107:SF5">
    <property type="entry name" value="SLL1355 PROTEIN"/>
    <property type="match status" value="1"/>
</dbReference>
<accession>A0ABR8KI42</accession>
<dbReference type="InterPro" id="IPR012296">
    <property type="entry name" value="Nuclease_put_TT1808"/>
</dbReference>
<evidence type="ECO:0000313" key="3">
    <source>
        <dbReference type="Proteomes" id="UP000637383"/>
    </source>
</evidence>
<dbReference type="Proteomes" id="UP000637383">
    <property type="component" value="Unassembled WGS sequence"/>
</dbReference>
<dbReference type="Pfam" id="PF05685">
    <property type="entry name" value="Uma2"/>
    <property type="match status" value="1"/>
</dbReference>
<comment type="caution">
    <text evidence="2">The sequence shown here is derived from an EMBL/GenBank/DDBJ whole genome shotgun (WGS) entry which is preliminary data.</text>
</comment>
<organism evidence="2 3">
    <name type="scientific">Nostoc paludosum FACHB-159</name>
    <dbReference type="NCBI Taxonomy" id="2692908"/>
    <lineage>
        <taxon>Bacteria</taxon>
        <taxon>Bacillati</taxon>
        <taxon>Cyanobacteriota</taxon>
        <taxon>Cyanophyceae</taxon>
        <taxon>Nostocales</taxon>
        <taxon>Nostocaceae</taxon>
        <taxon>Nostoc</taxon>
    </lineage>
</organism>
<dbReference type="SUPFAM" id="SSF52980">
    <property type="entry name" value="Restriction endonuclease-like"/>
    <property type="match status" value="1"/>
</dbReference>
<gene>
    <name evidence="2" type="ORF">H6H03_32135</name>
</gene>
<dbReference type="RefSeq" id="WP_190959014.1">
    <property type="nucleotide sequence ID" value="NZ_JACJTU010000051.1"/>
</dbReference>
<dbReference type="InterPro" id="IPR008538">
    <property type="entry name" value="Uma2"/>
</dbReference>